<sequence>MTCLNSQHIQQEHRTPDPMMDTWTLSCTDPSSSACWRYDSTGPANQWHDHTMCICDTTAEVGTAFAKREHSQYDNVSKGHIGTVVHILRILHARLQTSSSSSHIGPIVGGVRGSLTIIASSVVVTVCIRRHRPKHAIQAPNSAVNAHDPPAPFPVPYGGYSDSQAISM</sequence>
<dbReference type="GeneID" id="63769550"/>
<keyword evidence="2" id="KW-1185">Reference proteome</keyword>
<dbReference type="AlphaFoldDB" id="A0A1Y2EFT1"/>
<evidence type="ECO:0000313" key="1">
    <source>
        <dbReference type="EMBL" id="ORY70438.1"/>
    </source>
</evidence>
<dbReference type="Proteomes" id="UP000193689">
    <property type="component" value="Unassembled WGS sequence"/>
</dbReference>
<comment type="caution">
    <text evidence="1">The sequence shown here is derived from an EMBL/GenBank/DDBJ whole genome shotgun (WGS) entry which is preliminary data.</text>
</comment>
<name>A0A1Y2EFT1_9PEZI</name>
<evidence type="ECO:0000313" key="2">
    <source>
        <dbReference type="Proteomes" id="UP000193689"/>
    </source>
</evidence>
<accession>A0A1Y2EFT1</accession>
<dbReference type="RefSeq" id="XP_040720388.1">
    <property type="nucleotide sequence ID" value="XM_040853338.1"/>
</dbReference>
<dbReference type="EMBL" id="MCFJ01000002">
    <property type="protein sequence ID" value="ORY70438.1"/>
    <property type="molecule type" value="Genomic_DNA"/>
</dbReference>
<proteinExistence type="predicted"/>
<dbReference type="InParanoid" id="A0A1Y2EFT1"/>
<gene>
    <name evidence="1" type="ORF">BCR38DRAFT_106945</name>
</gene>
<reference evidence="1 2" key="1">
    <citation type="submission" date="2016-07" db="EMBL/GenBank/DDBJ databases">
        <title>Pervasive Adenine N6-methylation of Active Genes in Fungi.</title>
        <authorList>
            <consortium name="DOE Joint Genome Institute"/>
            <person name="Mondo S.J."/>
            <person name="Dannebaum R.O."/>
            <person name="Kuo R.C."/>
            <person name="Labutti K."/>
            <person name="Haridas S."/>
            <person name="Kuo A."/>
            <person name="Salamov A."/>
            <person name="Ahrendt S.R."/>
            <person name="Lipzen A."/>
            <person name="Sullivan W."/>
            <person name="Andreopoulos W.B."/>
            <person name="Clum A."/>
            <person name="Lindquist E."/>
            <person name="Daum C."/>
            <person name="Ramamoorthy G.K."/>
            <person name="Gryganskyi A."/>
            <person name="Culley D."/>
            <person name="Magnuson J.K."/>
            <person name="James T.Y."/>
            <person name="O'Malley M.A."/>
            <person name="Stajich J.E."/>
            <person name="Spatafora J.W."/>
            <person name="Visel A."/>
            <person name="Grigoriev I.V."/>
        </authorList>
    </citation>
    <scope>NUCLEOTIDE SEQUENCE [LARGE SCALE GENOMIC DNA]</scope>
    <source>
        <strain evidence="1 2">CBS 129021</strain>
    </source>
</reference>
<organism evidence="1 2">
    <name type="scientific">Pseudomassariella vexata</name>
    <dbReference type="NCBI Taxonomy" id="1141098"/>
    <lineage>
        <taxon>Eukaryota</taxon>
        <taxon>Fungi</taxon>
        <taxon>Dikarya</taxon>
        <taxon>Ascomycota</taxon>
        <taxon>Pezizomycotina</taxon>
        <taxon>Sordariomycetes</taxon>
        <taxon>Xylariomycetidae</taxon>
        <taxon>Amphisphaeriales</taxon>
        <taxon>Pseudomassariaceae</taxon>
        <taxon>Pseudomassariella</taxon>
    </lineage>
</organism>
<protein>
    <submittedName>
        <fullName evidence="1">Uncharacterized protein</fullName>
    </submittedName>
</protein>